<proteinExistence type="predicted"/>
<evidence type="ECO:0000313" key="2">
    <source>
        <dbReference type="EMBL" id="KAK1124593.1"/>
    </source>
</evidence>
<comment type="caution">
    <text evidence="2">The sequence shown here is derived from an EMBL/GenBank/DDBJ whole genome shotgun (WGS) entry which is preliminary data.</text>
</comment>
<name>A0AA40FSV1_9HYME</name>
<keyword evidence="3" id="KW-1185">Reference proteome</keyword>
<organism evidence="2 3">
    <name type="scientific">Melipona bicolor</name>
    <dbReference type="NCBI Taxonomy" id="60889"/>
    <lineage>
        <taxon>Eukaryota</taxon>
        <taxon>Metazoa</taxon>
        <taxon>Ecdysozoa</taxon>
        <taxon>Arthropoda</taxon>
        <taxon>Hexapoda</taxon>
        <taxon>Insecta</taxon>
        <taxon>Pterygota</taxon>
        <taxon>Neoptera</taxon>
        <taxon>Endopterygota</taxon>
        <taxon>Hymenoptera</taxon>
        <taxon>Apocrita</taxon>
        <taxon>Aculeata</taxon>
        <taxon>Apoidea</taxon>
        <taxon>Anthophila</taxon>
        <taxon>Apidae</taxon>
        <taxon>Melipona</taxon>
    </lineage>
</organism>
<reference evidence="2" key="1">
    <citation type="submission" date="2021-10" db="EMBL/GenBank/DDBJ databases">
        <title>Melipona bicolor Genome sequencing and assembly.</title>
        <authorList>
            <person name="Araujo N.S."/>
            <person name="Arias M.C."/>
        </authorList>
    </citation>
    <scope>NUCLEOTIDE SEQUENCE</scope>
    <source>
        <strain evidence="2">USP_2M_L1-L4_2017</strain>
        <tissue evidence="2">Whole body</tissue>
    </source>
</reference>
<protein>
    <submittedName>
        <fullName evidence="2">Uncharacterized protein</fullName>
    </submittedName>
</protein>
<feature type="compositionally biased region" description="Polar residues" evidence="1">
    <location>
        <begin position="49"/>
        <end position="59"/>
    </location>
</feature>
<sequence>MPMQRVWKNLGWMDGAGWLKGDEDEDEDEDEECWLLQTTENSRSEHRATSSSTHTSGMESVTARRN</sequence>
<accession>A0AA40FSV1</accession>
<evidence type="ECO:0000313" key="3">
    <source>
        <dbReference type="Proteomes" id="UP001177670"/>
    </source>
</evidence>
<feature type="region of interest" description="Disordered" evidence="1">
    <location>
        <begin position="37"/>
        <end position="66"/>
    </location>
</feature>
<gene>
    <name evidence="2" type="ORF">K0M31_005968</name>
</gene>
<evidence type="ECO:0000256" key="1">
    <source>
        <dbReference type="SAM" id="MobiDB-lite"/>
    </source>
</evidence>
<dbReference type="Proteomes" id="UP001177670">
    <property type="component" value="Unassembled WGS sequence"/>
</dbReference>
<dbReference type="EMBL" id="JAHYIQ010000017">
    <property type="protein sequence ID" value="KAK1124593.1"/>
    <property type="molecule type" value="Genomic_DNA"/>
</dbReference>
<dbReference type="AlphaFoldDB" id="A0AA40FSV1"/>